<gene>
    <name evidence="1" type="ORF">NDU88_004452</name>
</gene>
<evidence type="ECO:0000313" key="1">
    <source>
        <dbReference type="EMBL" id="KAJ1107055.1"/>
    </source>
</evidence>
<name>A0AAV7MTH6_PLEWA</name>
<organism evidence="1 2">
    <name type="scientific">Pleurodeles waltl</name>
    <name type="common">Iberian ribbed newt</name>
    <dbReference type="NCBI Taxonomy" id="8319"/>
    <lineage>
        <taxon>Eukaryota</taxon>
        <taxon>Metazoa</taxon>
        <taxon>Chordata</taxon>
        <taxon>Craniata</taxon>
        <taxon>Vertebrata</taxon>
        <taxon>Euteleostomi</taxon>
        <taxon>Amphibia</taxon>
        <taxon>Batrachia</taxon>
        <taxon>Caudata</taxon>
        <taxon>Salamandroidea</taxon>
        <taxon>Salamandridae</taxon>
        <taxon>Pleurodelinae</taxon>
        <taxon>Pleurodeles</taxon>
    </lineage>
</organism>
<proteinExistence type="predicted"/>
<reference evidence="1" key="1">
    <citation type="journal article" date="2022" name="bioRxiv">
        <title>Sequencing and chromosome-scale assembly of the giantPleurodeles waltlgenome.</title>
        <authorList>
            <person name="Brown T."/>
            <person name="Elewa A."/>
            <person name="Iarovenko S."/>
            <person name="Subramanian E."/>
            <person name="Araus A.J."/>
            <person name="Petzold A."/>
            <person name="Susuki M."/>
            <person name="Suzuki K.-i.T."/>
            <person name="Hayashi T."/>
            <person name="Toyoda A."/>
            <person name="Oliveira C."/>
            <person name="Osipova E."/>
            <person name="Leigh N.D."/>
            <person name="Simon A."/>
            <person name="Yun M.H."/>
        </authorList>
    </citation>
    <scope>NUCLEOTIDE SEQUENCE</scope>
    <source>
        <strain evidence="1">20211129_DDA</strain>
        <tissue evidence="1">Liver</tissue>
    </source>
</reference>
<accession>A0AAV7MTH6</accession>
<comment type="caution">
    <text evidence="1">The sequence shown here is derived from an EMBL/GenBank/DDBJ whole genome shotgun (WGS) entry which is preliminary data.</text>
</comment>
<evidence type="ECO:0000313" key="2">
    <source>
        <dbReference type="Proteomes" id="UP001066276"/>
    </source>
</evidence>
<protein>
    <submittedName>
        <fullName evidence="1">Uncharacterized protein</fullName>
    </submittedName>
</protein>
<keyword evidence="2" id="KW-1185">Reference proteome</keyword>
<dbReference type="Proteomes" id="UP001066276">
    <property type="component" value="Chromosome 9"/>
</dbReference>
<sequence>MMGHQVIEQPLNSNDHGEEFAQPVRSTLDTLLIEIVDLKSTQTHEIAMIHERLSKIDEVMALLPQKLKEAKSRILASEDQVLSMQQEATQLTKSKNALEYKLQDLEYYNWCSNLHMLGVAEGSEGSQVREWTKFLLKQAIPELSGDITTTRAHRVPAQQIPAAKY</sequence>
<dbReference type="EMBL" id="JANPWB010000013">
    <property type="protein sequence ID" value="KAJ1107055.1"/>
    <property type="molecule type" value="Genomic_DNA"/>
</dbReference>
<dbReference type="AlphaFoldDB" id="A0AAV7MTH6"/>